<reference evidence="8 9" key="1">
    <citation type="journal article" date="2016" name="Sci. Rep.">
        <title>Metabolic traits of an uncultured archaeal lineage -MSBL1- from brine pools of the Red Sea.</title>
        <authorList>
            <person name="Mwirichia R."/>
            <person name="Alam I."/>
            <person name="Rashid M."/>
            <person name="Vinu M."/>
            <person name="Ba-Alawi W."/>
            <person name="Anthony Kamau A."/>
            <person name="Kamanda Ngugi D."/>
            <person name="Goker M."/>
            <person name="Klenk H.P."/>
            <person name="Bajic V."/>
            <person name="Stingl U."/>
        </authorList>
    </citation>
    <scope>NUCLEOTIDE SEQUENCE [LARGE SCALE GENOMIC DNA]</scope>
    <source>
        <strain evidence="8">SCGC-AAA382M17</strain>
    </source>
</reference>
<evidence type="ECO:0000256" key="3">
    <source>
        <dbReference type="ARBA" id="ARBA00012239"/>
    </source>
</evidence>
<name>A0ABR5TK60_9EURY</name>
<dbReference type="InterPro" id="IPR000192">
    <property type="entry name" value="Aminotrans_V_dom"/>
</dbReference>
<keyword evidence="4" id="KW-0808">Transferase</keyword>
<dbReference type="PIRSF" id="PIRSF005572">
    <property type="entry name" value="NifS"/>
    <property type="match status" value="1"/>
</dbReference>
<dbReference type="InterPro" id="IPR010970">
    <property type="entry name" value="Cys_dSase_SufS"/>
</dbReference>
<protein>
    <recommendedName>
        <fullName evidence="3">cysteine desulfurase</fullName>
        <ecNumber evidence="3">2.8.1.7</ecNumber>
    </recommendedName>
</protein>
<dbReference type="InterPro" id="IPR015422">
    <property type="entry name" value="PyrdxlP-dep_Trfase_small"/>
</dbReference>
<dbReference type="Gene3D" id="3.40.640.10">
    <property type="entry name" value="Type I PLP-dependent aspartate aminotransferase-like (Major domain)"/>
    <property type="match status" value="1"/>
</dbReference>
<dbReference type="InterPro" id="IPR015421">
    <property type="entry name" value="PyrdxlP-dep_Trfase_major"/>
</dbReference>
<evidence type="ECO:0000256" key="2">
    <source>
        <dbReference type="ARBA" id="ARBA00010447"/>
    </source>
</evidence>
<comment type="cofactor">
    <cofactor evidence="1">
        <name>pyridoxal 5'-phosphate</name>
        <dbReference type="ChEBI" id="CHEBI:597326"/>
    </cofactor>
</comment>
<dbReference type="Proteomes" id="UP000070633">
    <property type="component" value="Unassembled WGS sequence"/>
</dbReference>
<evidence type="ECO:0000313" key="9">
    <source>
        <dbReference type="Proteomes" id="UP000070633"/>
    </source>
</evidence>
<gene>
    <name evidence="8" type="ORF">AKJ55_00040</name>
</gene>
<dbReference type="EMBL" id="LHYI01000001">
    <property type="protein sequence ID" value="KXB08999.1"/>
    <property type="molecule type" value="Genomic_DNA"/>
</dbReference>
<evidence type="ECO:0000256" key="4">
    <source>
        <dbReference type="ARBA" id="ARBA00022679"/>
    </source>
</evidence>
<organism evidence="8 9">
    <name type="scientific">candidate division MSBL1 archaeon SCGC-AAA382M17</name>
    <dbReference type="NCBI Taxonomy" id="1698284"/>
    <lineage>
        <taxon>Archaea</taxon>
        <taxon>Methanobacteriati</taxon>
        <taxon>Methanobacteriota</taxon>
        <taxon>candidate division MSBL1</taxon>
    </lineage>
</organism>
<comment type="caution">
    <text evidence="8">The sequence shown here is derived from an EMBL/GenBank/DDBJ whole genome shotgun (WGS) entry which is preliminary data.</text>
</comment>
<dbReference type="SUPFAM" id="SSF53383">
    <property type="entry name" value="PLP-dependent transferases"/>
    <property type="match status" value="1"/>
</dbReference>
<evidence type="ECO:0000256" key="5">
    <source>
        <dbReference type="ARBA" id="ARBA00022898"/>
    </source>
</evidence>
<keyword evidence="9" id="KW-1185">Reference proteome</keyword>
<proteinExistence type="inferred from homology"/>
<dbReference type="InterPro" id="IPR016454">
    <property type="entry name" value="Cysteine_dSase"/>
</dbReference>
<evidence type="ECO:0000256" key="1">
    <source>
        <dbReference type="ARBA" id="ARBA00001933"/>
    </source>
</evidence>
<evidence type="ECO:0000313" key="8">
    <source>
        <dbReference type="EMBL" id="KXB08999.1"/>
    </source>
</evidence>
<keyword evidence="5" id="KW-0663">Pyridoxal phosphate</keyword>
<evidence type="ECO:0000256" key="6">
    <source>
        <dbReference type="ARBA" id="ARBA00050776"/>
    </source>
</evidence>
<dbReference type="PANTHER" id="PTHR43586:SF8">
    <property type="entry name" value="CYSTEINE DESULFURASE 1, CHLOROPLASTIC"/>
    <property type="match status" value="1"/>
</dbReference>
<feature type="domain" description="Aminotransferase class V" evidence="7">
    <location>
        <begin position="20"/>
        <end position="388"/>
    </location>
</feature>
<comment type="catalytic activity">
    <reaction evidence="6">
        <text>(sulfur carrier)-H + L-cysteine = (sulfur carrier)-SH + L-alanine</text>
        <dbReference type="Rhea" id="RHEA:43892"/>
        <dbReference type="Rhea" id="RHEA-COMP:14737"/>
        <dbReference type="Rhea" id="RHEA-COMP:14739"/>
        <dbReference type="ChEBI" id="CHEBI:29917"/>
        <dbReference type="ChEBI" id="CHEBI:35235"/>
        <dbReference type="ChEBI" id="CHEBI:57972"/>
        <dbReference type="ChEBI" id="CHEBI:64428"/>
        <dbReference type="EC" id="2.8.1.7"/>
    </reaction>
</comment>
<evidence type="ECO:0000259" key="7">
    <source>
        <dbReference type="Pfam" id="PF00266"/>
    </source>
</evidence>
<dbReference type="Gene3D" id="3.90.1150.10">
    <property type="entry name" value="Aspartate Aminotransferase, domain 1"/>
    <property type="match status" value="1"/>
</dbReference>
<dbReference type="InterPro" id="IPR015424">
    <property type="entry name" value="PyrdxlP-dep_Trfase"/>
</dbReference>
<comment type="similarity">
    <text evidence="2">Belongs to the class-V pyridoxal-phosphate-dependent aminotransferase family. Csd subfamily.</text>
</comment>
<sequence length="401" mass="43986">MGKTVKEVRSDIPFLDTGIIYLDNAATTPTPEPVINAMLEYFHKYSANIGRGLHQTAKRATEEFESSREKIAKTIGAEPNEIAYTKNTTEGLNLLSKGLGLKQGDKVITTVLEHHSNLIPWQRLEEKEGINLEVIEDTPDAVTNPSAIEQAADEDTSLITMSSVSNSFGTKQPIMEVAEIAKDKDALFLIDAAQGVGHMPIDVEEIGCDFLVAPGHKGLLGPQGTGFMYIREDHLNEVEPLLYGGGIVRSVEEHEHELVNPPNIFDAGTPNIPGIIGLGEGANYVLDIGLEKIEKRETKLVERMLKIQEIEGVEIYGPKSAEDLGGVVSFNVNGINHHEVSSLLDELEKIATRSGNHCAQPAMSHFGLEGNVRASVHYYNKEKNIDRFVETLEDIVEELAE</sequence>
<dbReference type="PANTHER" id="PTHR43586">
    <property type="entry name" value="CYSTEINE DESULFURASE"/>
    <property type="match status" value="1"/>
</dbReference>
<dbReference type="EC" id="2.8.1.7" evidence="3"/>
<accession>A0ABR5TK60</accession>
<dbReference type="Pfam" id="PF00266">
    <property type="entry name" value="Aminotran_5"/>
    <property type="match status" value="1"/>
</dbReference>
<dbReference type="CDD" id="cd06453">
    <property type="entry name" value="SufS_like"/>
    <property type="match status" value="1"/>
</dbReference>